<sequence length="651" mass="75942">MEKNHFCKISVLMPAYNARKYIGEAIESVLNQTFKDFEFIIIDDCSTDKTWQAIEGYAKKDGRIIALRNETNLKMSHTLNKGLALAKGKYIARMDADDWSYPERLYKQFVFMENNPEIGISGGSMNICDENLSAKSLRKYNLTDREIRKNIFKYSPFCHPLVIIKKEVFDKIGRYDANFNPAEDYELYFRIGEFYKFGNLDDILLNYRVVEKSMTTGFTKKMELKTIAIRKKYSKKYNMSFFDRIYNFLHWMSVYLVSAKFKIRLFNFLRNKYPLYKIIAIWHGVYRKNGVHEPNIFSDGVFLNKHFPNRIIISNSLYTGGKTTVSFYMGNNLIRKKEFLWIRRLPDILRYTVESALNLFFLARYGKYATVLSVDPLSSLMPCVLKKTGHIKKVLFLSPDYARKRFDNPLLNKIYFLIDSFCTHAADVNICNAQTVIDYKKHKYPDIKNKQFHMPNIPPSWIIEKYKNIQKVRGKVIYVGDLGKDANIGGFKELFEAVKGLEKEISDIKLFVAGDGDYKNKLIEFAGNRESIVFLGPLSHESAIKQIAESEIGIAMYNGDNNYDEFRDSMKVREYQSLGAIPITTNVVRSNRDEILKHSSGILIDEFKSDCLKRSILSIMKDEQFKNNLRHNCFYNSEIYKNKYADLLKLI</sequence>
<proteinExistence type="predicted"/>
<dbReference type="Gene3D" id="3.90.550.10">
    <property type="entry name" value="Spore Coat Polysaccharide Biosynthesis Protein SpsA, Chain A"/>
    <property type="match status" value="1"/>
</dbReference>
<dbReference type="CDD" id="cd00761">
    <property type="entry name" value="Glyco_tranf_GTA_type"/>
    <property type="match status" value="1"/>
</dbReference>
<feature type="domain" description="Glycosyltransferase 2-like" evidence="2">
    <location>
        <begin position="10"/>
        <end position="172"/>
    </location>
</feature>
<comment type="caution">
    <text evidence="3">The sequence shown here is derived from an EMBL/GenBank/DDBJ whole genome shotgun (WGS) entry which is preliminary data.</text>
</comment>
<dbReference type="STRING" id="1801743.A2824_03080"/>
<dbReference type="PANTHER" id="PTHR22916">
    <property type="entry name" value="GLYCOSYLTRANSFERASE"/>
    <property type="match status" value="1"/>
</dbReference>
<dbReference type="Pfam" id="PF00535">
    <property type="entry name" value="Glycos_transf_2"/>
    <property type="match status" value="1"/>
</dbReference>
<dbReference type="Pfam" id="PF00534">
    <property type="entry name" value="Glycos_transf_1"/>
    <property type="match status" value="1"/>
</dbReference>
<dbReference type="AlphaFoldDB" id="A0A1F6VJ54"/>
<feature type="domain" description="Glycosyl transferase family 1" evidence="1">
    <location>
        <begin position="467"/>
        <end position="632"/>
    </location>
</feature>
<evidence type="ECO:0008006" key="5">
    <source>
        <dbReference type="Google" id="ProtNLM"/>
    </source>
</evidence>
<dbReference type="SUPFAM" id="SSF53756">
    <property type="entry name" value="UDP-Glycosyltransferase/glycogen phosphorylase"/>
    <property type="match status" value="1"/>
</dbReference>
<dbReference type="Gene3D" id="3.40.50.2000">
    <property type="entry name" value="Glycogen Phosphorylase B"/>
    <property type="match status" value="1"/>
</dbReference>
<reference evidence="3 4" key="1">
    <citation type="journal article" date="2016" name="Nat. Commun.">
        <title>Thousands of microbial genomes shed light on interconnected biogeochemical processes in an aquifer system.</title>
        <authorList>
            <person name="Anantharaman K."/>
            <person name="Brown C.T."/>
            <person name="Hug L.A."/>
            <person name="Sharon I."/>
            <person name="Castelle C.J."/>
            <person name="Probst A.J."/>
            <person name="Thomas B.C."/>
            <person name="Singh A."/>
            <person name="Wilkins M.J."/>
            <person name="Karaoz U."/>
            <person name="Brodie E.L."/>
            <person name="Williams K.H."/>
            <person name="Hubbard S.S."/>
            <person name="Banfield J.F."/>
        </authorList>
    </citation>
    <scope>NUCLEOTIDE SEQUENCE [LARGE SCALE GENOMIC DNA]</scope>
</reference>
<dbReference type="InterPro" id="IPR001173">
    <property type="entry name" value="Glyco_trans_2-like"/>
</dbReference>
<name>A0A1F6VJ54_9BACT</name>
<evidence type="ECO:0000259" key="1">
    <source>
        <dbReference type="Pfam" id="PF00534"/>
    </source>
</evidence>
<dbReference type="InterPro" id="IPR001296">
    <property type="entry name" value="Glyco_trans_1"/>
</dbReference>
<dbReference type="EMBL" id="MFTT01000021">
    <property type="protein sequence ID" value="OGI69673.1"/>
    <property type="molecule type" value="Genomic_DNA"/>
</dbReference>
<protein>
    <recommendedName>
        <fullName evidence="5">Glycosyltransferase 2-like domain-containing protein</fullName>
    </recommendedName>
</protein>
<gene>
    <name evidence="3" type="ORF">A2824_03080</name>
</gene>
<accession>A0A1F6VJ54</accession>
<dbReference type="Proteomes" id="UP000178059">
    <property type="component" value="Unassembled WGS sequence"/>
</dbReference>
<organism evidence="3 4">
    <name type="scientific">Candidatus Nomurabacteria bacterium RIFCSPHIGHO2_01_FULL_42_16</name>
    <dbReference type="NCBI Taxonomy" id="1801743"/>
    <lineage>
        <taxon>Bacteria</taxon>
        <taxon>Candidatus Nomuraibacteriota</taxon>
    </lineage>
</organism>
<dbReference type="SUPFAM" id="SSF53448">
    <property type="entry name" value="Nucleotide-diphospho-sugar transferases"/>
    <property type="match status" value="1"/>
</dbReference>
<dbReference type="GO" id="GO:0016758">
    <property type="term" value="F:hexosyltransferase activity"/>
    <property type="evidence" value="ECO:0007669"/>
    <property type="project" value="UniProtKB-ARBA"/>
</dbReference>
<dbReference type="InterPro" id="IPR029044">
    <property type="entry name" value="Nucleotide-diphossugar_trans"/>
</dbReference>
<dbReference type="PANTHER" id="PTHR22916:SF3">
    <property type="entry name" value="UDP-GLCNAC:BETAGAL BETA-1,3-N-ACETYLGLUCOSAMINYLTRANSFERASE-LIKE PROTEIN 1"/>
    <property type="match status" value="1"/>
</dbReference>
<evidence type="ECO:0000313" key="3">
    <source>
        <dbReference type="EMBL" id="OGI69673.1"/>
    </source>
</evidence>
<evidence type="ECO:0000259" key="2">
    <source>
        <dbReference type="Pfam" id="PF00535"/>
    </source>
</evidence>
<evidence type="ECO:0000313" key="4">
    <source>
        <dbReference type="Proteomes" id="UP000178059"/>
    </source>
</evidence>